<gene>
    <name evidence="6" type="ORF">AYBTSS11_LOCUS18275</name>
</gene>
<comment type="similarity">
    <text evidence="1 3">Belongs to the plant LTP family.</text>
</comment>
<evidence type="ECO:0000313" key="7">
    <source>
        <dbReference type="Proteomes" id="UP001189624"/>
    </source>
</evidence>
<dbReference type="Gene3D" id="1.10.110.10">
    <property type="entry name" value="Plant lipid-transfer and hydrophobic proteins"/>
    <property type="match status" value="1"/>
</dbReference>
<dbReference type="Proteomes" id="UP001189624">
    <property type="component" value="Chromosome 6"/>
</dbReference>
<dbReference type="InterPro" id="IPR000528">
    <property type="entry name" value="Plant_nsLTP"/>
</dbReference>
<evidence type="ECO:0000256" key="3">
    <source>
        <dbReference type="RuleBase" id="RU000628"/>
    </source>
</evidence>
<name>A0AA86SI84_9FABA</name>
<dbReference type="SMART" id="SM00499">
    <property type="entry name" value="AAI"/>
    <property type="match status" value="1"/>
</dbReference>
<dbReference type="PANTHER" id="PTHR33076">
    <property type="entry name" value="NON-SPECIFIC LIPID-TRANSFER PROTEIN 2-RELATED"/>
    <property type="match status" value="1"/>
</dbReference>
<evidence type="ECO:0000256" key="2">
    <source>
        <dbReference type="ARBA" id="ARBA00023157"/>
    </source>
</evidence>
<dbReference type="GO" id="GO:0008289">
    <property type="term" value="F:lipid binding"/>
    <property type="evidence" value="ECO:0007669"/>
    <property type="project" value="UniProtKB-KW"/>
</dbReference>
<dbReference type="InterPro" id="IPR036312">
    <property type="entry name" value="Bifun_inhib/LTP/seed_sf"/>
</dbReference>
<dbReference type="Gramene" id="rna-AYBTSS11_LOCUS18275">
    <property type="protein sequence ID" value="CAJ1960588.1"/>
    <property type="gene ID" value="gene-AYBTSS11_LOCUS18275"/>
</dbReference>
<dbReference type="InterPro" id="IPR016140">
    <property type="entry name" value="Bifunc_inhib/LTP/seed_store"/>
</dbReference>
<evidence type="ECO:0000256" key="4">
    <source>
        <dbReference type="SAM" id="Phobius"/>
    </source>
</evidence>
<dbReference type="AlphaFoldDB" id="A0AA86SI84"/>
<keyword evidence="4" id="KW-0472">Membrane</keyword>
<dbReference type="EMBL" id="OY731403">
    <property type="protein sequence ID" value="CAJ1960588.1"/>
    <property type="molecule type" value="Genomic_DNA"/>
</dbReference>
<dbReference type="PRINTS" id="PR00382">
    <property type="entry name" value="LIPIDTRNSFER"/>
</dbReference>
<keyword evidence="4" id="KW-0812">Transmembrane</keyword>
<accession>A0AA86SI84</accession>
<organism evidence="6 7">
    <name type="scientific">Sphenostylis stenocarpa</name>
    <dbReference type="NCBI Taxonomy" id="92480"/>
    <lineage>
        <taxon>Eukaryota</taxon>
        <taxon>Viridiplantae</taxon>
        <taxon>Streptophyta</taxon>
        <taxon>Embryophyta</taxon>
        <taxon>Tracheophyta</taxon>
        <taxon>Spermatophyta</taxon>
        <taxon>Magnoliopsida</taxon>
        <taxon>eudicotyledons</taxon>
        <taxon>Gunneridae</taxon>
        <taxon>Pentapetalae</taxon>
        <taxon>rosids</taxon>
        <taxon>fabids</taxon>
        <taxon>Fabales</taxon>
        <taxon>Fabaceae</taxon>
        <taxon>Papilionoideae</taxon>
        <taxon>50 kb inversion clade</taxon>
        <taxon>NPAAA clade</taxon>
        <taxon>indigoferoid/millettioid clade</taxon>
        <taxon>Phaseoleae</taxon>
        <taxon>Sphenostylis</taxon>
    </lineage>
</organism>
<evidence type="ECO:0000259" key="5">
    <source>
        <dbReference type="SMART" id="SM00499"/>
    </source>
</evidence>
<protein>
    <recommendedName>
        <fullName evidence="3">Non-specific lipid-transfer protein</fullName>
    </recommendedName>
</protein>
<proteinExistence type="inferred from homology"/>
<keyword evidence="2" id="KW-1015">Disulfide bond</keyword>
<evidence type="ECO:0000256" key="1">
    <source>
        <dbReference type="ARBA" id="ARBA00009748"/>
    </source>
</evidence>
<dbReference type="GO" id="GO:0006869">
    <property type="term" value="P:lipid transport"/>
    <property type="evidence" value="ECO:0007669"/>
    <property type="project" value="InterPro"/>
</dbReference>
<keyword evidence="4" id="KW-1133">Transmembrane helix</keyword>
<keyword evidence="3" id="KW-0446">Lipid-binding</keyword>
<feature type="domain" description="Bifunctional inhibitor/plant lipid transfer protein/seed storage helical" evidence="5">
    <location>
        <begin position="102"/>
        <end position="186"/>
    </location>
</feature>
<comment type="function">
    <text evidence="3">Plant non-specific lipid-transfer proteins transfer phospholipids as well as galactolipids across membranes. May play a role in wax or cutin deposition in the cell walls of expanding epidermal cells and certain secretory tissues.</text>
</comment>
<reference evidence="6" key="1">
    <citation type="submission" date="2023-10" db="EMBL/GenBank/DDBJ databases">
        <authorList>
            <person name="Domelevo Entfellner J.-B."/>
        </authorList>
    </citation>
    <scope>NUCLEOTIDE SEQUENCE</scope>
</reference>
<keyword evidence="3" id="KW-0813">Transport</keyword>
<sequence>MKPGAAIMAYIYGNTVAKQPCYETDLQLVRTNWYPNSKRGPFKRIIHLCLVSRAQLEDPPPLCLICKPSLKKTMAVTKVALVASMIACMLITCSYAGSTLTCDQITIWLTPCIAYAVMGGNVSSLCCQGVHSLNAAYKNGEDRRGACQCIKDRAAYIPGINYHRVNKIPGKCGTKCPYKVYPSTNCSALSTFNHFSFQLGFGIRNS</sequence>
<evidence type="ECO:0000313" key="6">
    <source>
        <dbReference type="EMBL" id="CAJ1960588.1"/>
    </source>
</evidence>
<feature type="transmembrane region" description="Helical" evidence="4">
    <location>
        <begin position="79"/>
        <end position="97"/>
    </location>
</feature>
<dbReference type="CDD" id="cd01960">
    <property type="entry name" value="nsLTP1"/>
    <property type="match status" value="1"/>
</dbReference>
<dbReference type="Pfam" id="PF00234">
    <property type="entry name" value="Tryp_alpha_amyl"/>
    <property type="match status" value="1"/>
</dbReference>
<keyword evidence="7" id="KW-1185">Reference proteome</keyword>
<dbReference type="SUPFAM" id="SSF47699">
    <property type="entry name" value="Bifunctional inhibitor/lipid-transfer protein/seed storage 2S albumin"/>
    <property type="match status" value="1"/>
</dbReference>